<accession>A0A0N1H876</accession>
<dbReference type="VEuPathDB" id="FungiDB:AB675_4508"/>
<name>A0A0N1H876_9EURO</name>
<evidence type="ECO:0008006" key="3">
    <source>
        <dbReference type="Google" id="ProtNLM"/>
    </source>
</evidence>
<dbReference type="Proteomes" id="UP000038010">
    <property type="component" value="Unassembled WGS sequence"/>
</dbReference>
<dbReference type="AlphaFoldDB" id="A0A0N1H876"/>
<gene>
    <name evidence="1" type="ORF">AB675_4508</name>
</gene>
<dbReference type="GeneID" id="28736530"/>
<proteinExistence type="predicted"/>
<organism evidence="1 2">
    <name type="scientific">Cyphellophora attinorum</name>
    <dbReference type="NCBI Taxonomy" id="1664694"/>
    <lineage>
        <taxon>Eukaryota</taxon>
        <taxon>Fungi</taxon>
        <taxon>Dikarya</taxon>
        <taxon>Ascomycota</taxon>
        <taxon>Pezizomycotina</taxon>
        <taxon>Eurotiomycetes</taxon>
        <taxon>Chaetothyriomycetidae</taxon>
        <taxon>Chaetothyriales</taxon>
        <taxon>Cyphellophoraceae</taxon>
        <taxon>Cyphellophora</taxon>
    </lineage>
</organism>
<dbReference type="EMBL" id="LFJN01000016">
    <property type="protein sequence ID" value="KPI39205.1"/>
    <property type="molecule type" value="Genomic_DNA"/>
</dbReference>
<dbReference type="RefSeq" id="XP_017999168.1">
    <property type="nucleotide sequence ID" value="XM_018144650.1"/>
</dbReference>
<sequence length="234" mass="27294">MPERVTLAEVVELPQYMTYAQVLKSGSHKSISKSRNILVTANQYKSESTRGSSKCLTTALFKNTFQDEPLGTLTKLPNEIIVKILEYLVPRRIEIQVYTCRDRAQDRFELWWSANECVPQRFPIFPGCFIDRNFEPICRTLLRICKDLSVHHGPMMYSRVEVVASNCKGIYCRHHTDIIANTSDARRERRERCERAHDMALSSLHRNMVERFDSREWVDGADRDHELGLFRARV</sequence>
<protein>
    <recommendedName>
        <fullName evidence="3">F-box domain-containing protein</fullName>
    </recommendedName>
</protein>
<comment type="caution">
    <text evidence="1">The sequence shown here is derived from an EMBL/GenBank/DDBJ whole genome shotgun (WGS) entry which is preliminary data.</text>
</comment>
<keyword evidence="2" id="KW-1185">Reference proteome</keyword>
<reference evidence="1 2" key="1">
    <citation type="submission" date="2015-06" db="EMBL/GenBank/DDBJ databases">
        <title>Draft genome of the ant-associated black yeast Phialophora attae CBS 131958.</title>
        <authorList>
            <person name="Moreno L.F."/>
            <person name="Stielow B.J."/>
            <person name="de Hoog S."/>
            <person name="Vicente V.A."/>
            <person name="Weiss V.A."/>
            <person name="de Vries M."/>
            <person name="Cruz L.M."/>
            <person name="Souza E.M."/>
        </authorList>
    </citation>
    <scope>NUCLEOTIDE SEQUENCE [LARGE SCALE GENOMIC DNA]</scope>
    <source>
        <strain evidence="1 2">CBS 131958</strain>
    </source>
</reference>
<evidence type="ECO:0000313" key="2">
    <source>
        <dbReference type="Proteomes" id="UP000038010"/>
    </source>
</evidence>
<evidence type="ECO:0000313" key="1">
    <source>
        <dbReference type="EMBL" id="KPI39205.1"/>
    </source>
</evidence>